<accession>A0A235CKR1</accession>
<comment type="caution">
    <text evidence="2">The sequence shown here is derived from an EMBL/GenBank/DDBJ whole genome shotgun (WGS) entry which is preliminary data.</text>
</comment>
<protein>
    <submittedName>
        <fullName evidence="2">Uncharacterized protein</fullName>
    </submittedName>
</protein>
<name>A0A235CKR1_9GAMM</name>
<evidence type="ECO:0000313" key="3">
    <source>
        <dbReference type="Proteomes" id="UP000243640"/>
    </source>
</evidence>
<proteinExistence type="predicted"/>
<dbReference type="AlphaFoldDB" id="A0A235CKR1"/>
<reference evidence="2 3" key="1">
    <citation type="submission" date="2017-08" db="EMBL/GenBank/DDBJ databases">
        <title>Draft Genome Sequence of the Marine Bacterium Oceanimonas baumannii ATCC 700832.</title>
        <authorList>
            <person name="Mcclelland W.D."/>
            <person name="Brennan M.A."/>
            <person name="Trachtenberg A.M."/>
            <person name="Maclea K.S."/>
        </authorList>
    </citation>
    <scope>NUCLEOTIDE SEQUENCE [LARGE SCALE GENOMIC DNA]</scope>
    <source>
        <strain evidence="2 3">ATCC 700832</strain>
    </source>
</reference>
<evidence type="ECO:0000256" key="1">
    <source>
        <dbReference type="SAM" id="MobiDB-lite"/>
    </source>
</evidence>
<gene>
    <name evidence="2" type="ORF">B6S09_07000</name>
</gene>
<feature type="region of interest" description="Disordered" evidence="1">
    <location>
        <begin position="60"/>
        <end position="79"/>
    </location>
</feature>
<dbReference type="EMBL" id="NQJF01000005">
    <property type="protein sequence ID" value="OYD24944.1"/>
    <property type="molecule type" value="Genomic_DNA"/>
</dbReference>
<evidence type="ECO:0000313" key="2">
    <source>
        <dbReference type="EMBL" id="OYD24944.1"/>
    </source>
</evidence>
<feature type="region of interest" description="Disordered" evidence="1">
    <location>
        <begin position="1"/>
        <end position="25"/>
    </location>
</feature>
<organism evidence="2 3">
    <name type="scientific">Oceanimonas baumannii</name>
    <dbReference type="NCBI Taxonomy" id="129578"/>
    <lineage>
        <taxon>Bacteria</taxon>
        <taxon>Pseudomonadati</taxon>
        <taxon>Pseudomonadota</taxon>
        <taxon>Gammaproteobacteria</taxon>
        <taxon>Aeromonadales</taxon>
        <taxon>Aeromonadaceae</taxon>
        <taxon>Oceanimonas</taxon>
    </lineage>
</organism>
<dbReference type="Proteomes" id="UP000243640">
    <property type="component" value="Unassembled WGS sequence"/>
</dbReference>
<sequence length="79" mass="7911">MGPGLRGGDSLAPVMPVQTGIQGRGHDIDNMAASAETHGPRLRGGDSLAPVMPVQTGIQGRGLDIDNVAASAETDGPPP</sequence>